<protein>
    <submittedName>
        <fullName evidence="1">Regulatory protein GemA</fullName>
    </submittedName>
</protein>
<sequence length="156" mass="17492">MNLPLSSRKTQLAKIHLAAKQKGLDEATYRALLVRVTGKDSAAKMTAEERGLVIAEFVRLGFKDVQRTGRKRQWPGEPKNLSEVPMLRKVQALLTDAKRPWTYAHNTAKKMFEVDRVEFLNGSQLHKLIAALQIHATRRFKGSADAAAVKLEDSEA</sequence>
<dbReference type="Pfam" id="PF06252">
    <property type="entry name" value="GemA"/>
    <property type="match status" value="1"/>
</dbReference>
<keyword evidence="2" id="KW-1185">Reference proteome</keyword>
<name>A0ABY7YG84_9XANT</name>
<organism evidence="1 2">
    <name type="scientific">Xanthomonas cucurbitae</name>
    <dbReference type="NCBI Taxonomy" id="56453"/>
    <lineage>
        <taxon>Bacteria</taxon>
        <taxon>Pseudomonadati</taxon>
        <taxon>Pseudomonadota</taxon>
        <taxon>Gammaproteobacteria</taxon>
        <taxon>Lysobacterales</taxon>
        <taxon>Lysobacteraceae</taxon>
        <taxon>Xanthomonas</taxon>
    </lineage>
</organism>
<reference evidence="1 2" key="1">
    <citation type="submission" date="2021-08" db="EMBL/GenBank/DDBJ databases">
        <title>Genome sequences of Xanthomonas cucurbitae isolates from 5 Midwestern US states.</title>
        <authorList>
            <person name="Hind S.R."/>
        </authorList>
    </citation>
    <scope>NUCLEOTIDE SEQUENCE [LARGE SCALE GENOMIC DNA]</scope>
    <source>
        <strain evidence="1 2">OH_261</strain>
    </source>
</reference>
<proteinExistence type="predicted"/>
<gene>
    <name evidence="1" type="ORF">K6978_06490</name>
</gene>
<dbReference type="RefSeq" id="WP_274396998.1">
    <property type="nucleotide sequence ID" value="NZ_CP082213.1"/>
</dbReference>
<dbReference type="EMBL" id="CP082214">
    <property type="protein sequence ID" value="WDM72787.1"/>
    <property type="molecule type" value="Genomic_DNA"/>
</dbReference>
<dbReference type="Proteomes" id="UP001214201">
    <property type="component" value="Chromosome"/>
</dbReference>
<evidence type="ECO:0000313" key="2">
    <source>
        <dbReference type="Proteomes" id="UP001214201"/>
    </source>
</evidence>
<accession>A0ABY7YG84</accession>
<dbReference type="InterPro" id="IPR009363">
    <property type="entry name" value="Phage_Mu_Gp16"/>
</dbReference>
<evidence type="ECO:0000313" key="1">
    <source>
        <dbReference type="EMBL" id="WDM72787.1"/>
    </source>
</evidence>